<organism evidence="11 12">
    <name type="scientific">Deminuibacter soli</name>
    <dbReference type="NCBI Taxonomy" id="2291815"/>
    <lineage>
        <taxon>Bacteria</taxon>
        <taxon>Pseudomonadati</taxon>
        <taxon>Bacteroidota</taxon>
        <taxon>Chitinophagia</taxon>
        <taxon>Chitinophagales</taxon>
        <taxon>Chitinophagaceae</taxon>
        <taxon>Deminuibacter</taxon>
    </lineage>
</organism>
<dbReference type="AlphaFoldDB" id="A0A3E1NK14"/>
<evidence type="ECO:0000259" key="9">
    <source>
        <dbReference type="Pfam" id="PF21317"/>
    </source>
</evidence>
<dbReference type="GO" id="GO:0004565">
    <property type="term" value="F:beta-galactosidase activity"/>
    <property type="evidence" value="ECO:0007669"/>
    <property type="project" value="UniProtKB-EC"/>
</dbReference>
<name>A0A3E1NK14_9BACT</name>
<dbReference type="SUPFAM" id="SSF49785">
    <property type="entry name" value="Galactose-binding domain-like"/>
    <property type="match status" value="1"/>
</dbReference>
<dbReference type="PRINTS" id="PR00742">
    <property type="entry name" value="GLHYDRLASE35"/>
</dbReference>
<evidence type="ECO:0000256" key="5">
    <source>
        <dbReference type="RuleBase" id="RU000675"/>
    </source>
</evidence>
<dbReference type="InterPro" id="IPR008979">
    <property type="entry name" value="Galactose-bd-like_sf"/>
</dbReference>
<dbReference type="SUPFAM" id="SSF51445">
    <property type="entry name" value="(Trans)glycosidases"/>
    <property type="match status" value="1"/>
</dbReference>
<dbReference type="EMBL" id="QTJU01000003">
    <property type="protein sequence ID" value="RFM28263.1"/>
    <property type="molecule type" value="Genomic_DNA"/>
</dbReference>
<keyword evidence="3 5" id="KW-0326">Glycosidase</keyword>
<accession>A0A3E1NK14</accession>
<dbReference type="EC" id="3.2.1.23" evidence="5"/>
<dbReference type="Proteomes" id="UP000261284">
    <property type="component" value="Unassembled WGS sequence"/>
</dbReference>
<dbReference type="OrthoDB" id="703126at2"/>
<evidence type="ECO:0000313" key="11">
    <source>
        <dbReference type="EMBL" id="RFM28263.1"/>
    </source>
</evidence>
<evidence type="ECO:0000256" key="7">
    <source>
        <dbReference type="SAM" id="SignalP"/>
    </source>
</evidence>
<dbReference type="PIRSF" id="PIRSF006336">
    <property type="entry name" value="B-gal"/>
    <property type="match status" value="1"/>
</dbReference>
<evidence type="ECO:0000259" key="8">
    <source>
        <dbReference type="Pfam" id="PF01301"/>
    </source>
</evidence>
<evidence type="ECO:0000259" key="10">
    <source>
        <dbReference type="Pfam" id="PF21467"/>
    </source>
</evidence>
<proteinExistence type="inferred from homology"/>
<comment type="caution">
    <text evidence="11">The sequence shown here is derived from an EMBL/GenBank/DDBJ whole genome shotgun (WGS) entry which is preliminary data.</text>
</comment>
<comment type="similarity">
    <text evidence="1 6">Belongs to the glycosyl hydrolase 35 family.</text>
</comment>
<evidence type="ECO:0000313" key="12">
    <source>
        <dbReference type="Proteomes" id="UP000261284"/>
    </source>
</evidence>
<sequence>MKRTSCFPILLTLAVLLTVNHLFAQQRHHFALADASFTLDGKPIQLISGEMHPARIPRAYWKHRIRMAKAMGCNTIAAYVFWNYSETQPGVFDFKTDNRDIAAFIQLCQQEGMWVLLRPGPYVCAEWDFGGLPAWLLQTPGIKLRCMDTTYMKAVTRYVTRLSQEVKPLLCTNGGPILMVQVENEYGSYGNDKTYLETLHKLWVSNGIDVPFYTADGATDYMLEAGNIDGAAIGLDSGSGDDDFAAARKRNPHVPSFSSETYPGWLTHWGEKWAKADTTETLKELQYLLSHKKSFNLYVVHGGTNFGFWAGANAGNATQFQPDVTSYDYDAPINEQGQATPKYYALRRLISQYVPYTIPEVPAPIPTVGFTAVNMQPFNNIWNVLPAPMHTPQPITMEAMKQSTGLVLYRTKLIGHKSGNLTITEPHDFALVLVDGKLVDTIYRDGGKWTIKLPKTNNPEPVLDILVEAMGHINFAQYMVDRKGITDRVTLNGMTLMNWEQYGLPMQEDWIQQLPAATDTASRNGTFFKGSFTLDKTGDTYIDLSKYRKGLVWVNGHNLGRFWNRGPQQHLYCPAAWLQKGNNNIVIFDLLQTAPQPVQGVAHL</sequence>
<feature type="signal peptide" evidence="7">
    <location>
        <begin position="1"/>
        <end position="24"/>
    </location>
</feature>
<keyword evidence="2 5" id="KW-0378">Hydrolase</keyword>
<keyword evidence="7" id="KW-0732">Signal</keyword>
<dbReference type="InterPro" id="IPR001944">
    <property type="entry name" value="Glycoside_Hdrlase_35"/>
</dbReference>
<dbReference type="RefSeq" id="WP_116847509.1">
    <property type="nucleotide sequence ID" value="NZ_QTJU01000003.1"/>
</dbReference>
<dbReference type="GO" id="GO:0005975">
    <property type="term" value="P:carbohydrate metabolic process"/>
    <property type="evidence" value="ECO:0007669"/>
    <property type="project" value="InterPro"/>
</dbReference>
<reference evidence="11 12" key="1">
    <citation type="submission" date="2018-08" db="EMBL/GenBank/DDBJ databases">
        <title>Chitinophagaceae sp. K23C18032701, a novel bacterium isolated from forest soil.</title>
        <authorList>
            <person name="Wang C."/>
        </authorList>
    </citation>
    <scope>NUCLEOTIDE SEQUENCE [LARGE SCALE GENOMIC DNA]</scope>
    <source>
        <strain evidence="11 12">K23C18032701</strain>
    </source>
</reference>
<gene>
    <name evidence="11" type="ORF">DXN05_12180</name>
</gene>
<evidence type="ECO:0000256" key="4">
    <source>
        <dbReference type="PIRSR" id="PIRSR006336-1"/>
    </source>
</evidence>
<evidence type="ECO:0000256" key="6">
    <source>
        <dbReference type="RuleBase" id="RU003679"/>
    </source>
</evidence>
<dbReference type="Pfam" id="PF21317">
    <property type="entry name" value="BetaGal_ABD_1"/>
    <property type="match status" value="1"/>
</dbReference>
<feature type="chain" id="PRO_5017689546" description="Beta-galactosidase" evidence="7">
    <location>
        <begin position="25"/>
        <end position="604"/>
    </location>
</feature>
<protein>
    <recommendedName>
        <fullName evidence="5">Beta-galactosidase</fullName>
        <ecNumber evidence="5">3.2.1.23</ecNumber>
    </recommendedName>
</protein>
<evidence type="ECO:0000256" key="3">
    <source>
        <dbReference type="ARBA" id="ARBA00023295"/>
    </source>
</evidence>
<feature type="domain" description="Glycoside hydrolase 35 catalytic" evidence="8">
    <location>
        <begin position="36"/>
        <end position="352"/>
    </location>
</feature>
<dbReference type="InterPro" id="IPR048913">
    <property type="entry name" value="BetaGal_gal-bd"/>
</dbReference>
<feature type="domain" description="Beta-galactosidase galactose-binding" evidence="10">
    <location>
        <begin position="526"/>
        <end position="583"/>
    </location>
</feature>
<evidence type="ECO:0000256" key="1">
    <source>
        <dbReference type="ARBA" id="ARBA00009809"/>
    </source>
</evidence>
<dbReference type="InterPro" id="IPR017853">
    <property type="entry name" value="GH"/>
</dbReference>
<evidence type="ECO:0000256" key="2">
    <source>
        <dbReference type="ARBA" id="ARBA00022801"/>
    </source>
</evidence>
<dbReference type="InterPro" id="IPR031330">
    <property type="entry name" value="Gly_Hdrlase_35_cat"/>
</dbReference>
<dbReference type="PANTHER" id="PTHR23421">
    <property type="entry name" value="BETA-GALACTOSIDASE RELATED"/>
    <property type="match status" value="1"/>
</dbReference>
<dbReference type="Pfam" id="PF21467">
    <property type="entry name" value="BetaGal_gal-bd"/>
    <property type="match status" value="1"/>
</dbReference>
<dbReference type="Pfam" id="PF01301">
    <property type="entry name" value="Glyco_hydro_35"/>
    <property type="match status" value="1"/>
</dbReference>
<dbReference type="Gene3D" id="3.20.20.80">
    <property type="entry name" value="Glycosidases"/>
    <property type="match status" value="1"/>
</dbReference>
<feature type="active site" description="Nucleophile" evidence="4">
    <location>
        <position position="260"/>
    </location>
</feature>
<dbReference type="InterPro" id="IPR026283">
    <property type="entry name" value="B-gal_1-like"/>
</dbReference>
<dbReference type="InterPro" id="IPR048912">
    <property type="entry name" value="BetaGal1-like_ABD1"/>
</dbReference>
<dbReference type="Gene3D" id="2.60.120.260">
    <property type="entry name" value="Galactose-binding domain-like"/>
    <property type="match status" value="2"/>
</dbReference>
<feature type="active site" description="Proton donor" evidence="4">
    <location>
        <position position="185"/>
    </location>
</feature>
<dbReference type="PROSITE" id="PS01182">
    <property type="entry name" value="GLYCOSYL_HYDROL_F35"/>
    <property type="match status" value="1"/>
</dbReference>
<comment type="catalytic activity">
    <reaction evidence="5">
        <text>Hydrolysis of terminal non-reducing beta-D-galactose residues in beta-D-galactosides.</text>
        <dbReference type="EC" id="3.2.1.23"/>
    </reaction>
</comment>
<keyword evidence="12" id="KW-1185">Reference proteome</keyword>
<dbReference type="InterPro" id="IPR019801">
    <property type="entry name" value="Glyco_hydro_35_CS"/>
</dbReference>
<feature type="domain" description="Beta-galactosidase 1-like first all-beta" evidence="9">
    <location>
        <begin position="394"/>
        <end position="504"/>
    </location>
</feature>